<dbReference type="EMBL" id="FUKJ01000383">
    <property type="protein sequence ID" value="SJM94951.1"/>
    <property type="molecule type" value="Genomic_DNA"/>
</dbReference>
<dbReference type="Proteomes" id="UP000195442">
    <property type="component" value="Unassembled WGS sequence"/>
</dbReference>
<gene>
    <name evidence="2" type="ORF">CRENPOLYSF2_4430004</name>
</gene>
<evidence type="ECO:0000313" key="2">
    <source>
        <dbReference type="EMBL" id="SJM94951.1"/>
    </source>
</evidence>
<proteinExistence type="predicted"/>
<dbReference type="AlphaFoldDB" id="A0A1R4HG17"/>
<reference evidence="3" key="1">
    <citation type="submission" date="2017-02" db="EMBL/GenBank/DDBJ databases">
        <authorList>
            <person name="Daims H."/>
        </authorList>
    </citation>
    <scope>NUCLEOTIDE SEQUENCE [LARGE SCALE GENOMIC DNA]</scope>
</reference>
<feature type="region of interest" description="Disordered" evidence="1">
    <location>
        <begin position="1"/>
        <end position="37"/>
    </location>
</feature>
<evidence type="ECO:0000256" key="1">
    <source>
        <dbReference type="SAM" id="MobiDB-lite"/>
    </source>
</evidence>
<protein>
    <submittedName>
        <fullName evidence="2">Uncharacterized protein</fullName>
    </submittedName>
</protein>
<organism evidence="2 3">
    <name type="scientific">Crenothrix polyspora</name>
    <dbReference type="NCBI Taxonomy" id="360316"/>
    <lineage>
        <taxon>Bacteria</taxon>
        <taxon>Pseudomonadati</taxon>
        <taxon>Pseudomonadota</taxon>
        <taxon>Gammaproteobacteria</taxon>
        <taxon>Methylococcales</taxon>
        <taxon>Crenotrichaceae</taxon>
        <taxon>Crenothrix</taxon>
    </lineage>
</organism>
<evidence type="ECO:0000313" key="3">
    <source>
        <dbReference type="Proteomes" id="UP000195442"/>
    </source>
</evidence>
<sequence>MSSTHHKHALTPDAKQALNEILRRTNSVPMGTISHWD</sequence>
<keyword evidence="3" id="KW-1185">Reference proteome</keyword>
<accession>A0A1R4HG17</accession>
<name>A0A1R4HG17_9GAMM</name>